<dbReference type="RefSeq" id="WP_223282603.1">
    <property type="nucleotide sequence ID" value="NZ_BNDS01000004.1"/>
</dbReference>
<dbReference type="InterPro" id="IPR003313">
    <property type="entry name" value="AraC-bd"/>
</dbReference>
<dbReference type="Pfam" id="PF12833">
    <property type="entry name" value="HTH_18"/>
    <property type="match status" value="1"/>
</dbReference>
<dbReference type="InterPro" id="IPR018060">
    <property type="entry name" value="HTH_AraC"/>
</dbReference>
<sequence length="295" mass="34130">MSIQIPYGNYGFRFQDMPQNNICNIYSIGFELQTSPHYYWDGLTRKDIQGVDKYVFQYTLSGQGAISFPEKEYSLHPGEGFFVKLPSQHCYFLPESSDDWEFIYITLTGSAADSCWSYVHDHAGKVVKIPPEVGLIQTLKRTLQETNENQIIDAYLSSARAYEFIMECFRFTKNLNPPAQELPEPILRVITFLQQHYDDYISIDKMAALAELSSYYLIKQFRKYTNTTPAQYLTKIRIKNAAELLSHTDLSIKDIAAKTGYENANYFNKVFRKMTGFSPGEFRENNISNIDYLIL</sequence>
<evidence type="ECO:0000313" key="6">
    <source>
        <dbReference type="Proteomes" id="UP000637074"/>
    </source>
</evidence>
<dbReference type="SMART" id="SM00342">
    <property type="entry name" value="HTH_ARAC"/>
    <property type="match status" value="1"/>
</dbReference>
<dbReference type="Pfam" id="PF02311">
    <property type="entry name" value="AraC_binding"/>
    <property type="match status" value="1"/>
</dbReference>
<dbReference type="SUPFAM" id="SSF46689">
    <property type="entry name" value="Homeodomain-like"/>
    <property type="match status" value="2"/>
</dbReference>
<dbReference type="Proteomes" id="UP000637074">
    <property type="component" value="Unassembled WGS sequence"/>
</dbReference>
<evidence type="ECO:0000256" key="1">
    <source>
        <dbReference type="ARBA" id="ARBA00023015"/>
    </source>
</evidence>
<dbReference type="InterPro" id="IPR018062">
    <property type="entry name" value="HTH_AraC-typ_CS"/>
</dbReference>
<dbReference type="PANTHER" id="PTHR43280:SF28">
    <property type="entry name" value="HTH-TYPE TRANSCRIPTIONAL ACTIVATOR RHAS"/>
    <property type="match status" value="1"/>
</dbReference>
<evidence type="ECO:0000256" key="2">
    <source>
        <dbReference type="ARBA" id="ARBA00023125"/>
    </source>
</evidence>
<reference evidence="5 6" key="1">
    <citation type="journal article" date="2022" name="Int. J. Syst. Evol. Microbiol.">
        <title>Neobacillus kokaensis sp. nov., isolated from soil.</title>
        <authorList>
            <person name="Yuki K."/>
            <person name="Matsubara H."/>
            <person name="Yamaguchi S."/>
        </authorList>
    </citation>
    <scope>NUCLEOTIDE SEQUENCE [LARGE SCALE GENOMIC DNA]</scope>
    <source>
        <strain evidence="5 6">LOB 377</strain>
    </source>
</reference>
<keyword evidence="6" id="KW-1185">Reference proteome</keyword>
<feature type="domain" description="HTH araC/xylS-type" evidence="4">
    <location>
        <begin position="187"/>
        <end position="285"/>
    </location>
</feature>
<gene>
    <name evidence="5" type="ORF">AM1BK_13580</name>
</gene>
<dbReference type="PANTHER" id="PTHR43280">
    <property type="entry name" value="ARAC-FAMILY TRANSCRIPTIONAL REGULATOR"/>
    <property type="match status" value="1"/>
</dbReference>
<dbReference type="SUPFAM" id="SSF51215">
    <property type="entry name" value="Regulatory protein AraC"/>
    <property type="match status" value="1"/>
</dbReference>
<accession>A0ABQ3N1R9</accession>
<keyword evidence="1" id="KW-0805">Transcription regulation</keyword>
<evidence type="ECO:0000259" key="4">
    <source>
        <dbReference type="PROSITE" id="PS01124"/>
    </source>
</evidence>
<dbReference type="Gene3D" id="1.10.10.60">
    <property type="entry name" value="Homeodomain-like"/>
    <property type="match status" value="2"/>
</dbReference>
<keyword evidence="2" id="KW-0238">DNA-binding</keyword>
<dbReference type="PROSITE" id="PS00041">
    <property type="entry name" value="HTH_ARAC_FAMILY_1"/>
    <property type="match status" value="1"/>
</dbReference>
<dbReference type="PRINTS" id="PR00032">
    <property type="entry name" value="HTHARAC"/>
</dbReference>
<dbReference type="InterPro" id="IPR020449">
    <property type="entry name" value="Tscrpt_reg_AraC-type_HTH"/>
</dbReference>
<comment type="caution">
    <text evidence="5">The sequence shown here is derived from an EMBL/GenBank/DDBJ whole genome shotgun (WGS) entry which is preliminary data.</text>
</comment>
<protein>
    <recommendedName>
        <fullName evidence="4">HTH araC/xylS-type domain-containing protein</fullName>
    </recommendedName>
</protein>
<keyword evidence="3" id="KW-0804">Transcription</keyword>
<proteinExistence type="predicted"/>
<evidence type="ECO:0000256" key="3">
    <source>
        <dbReference type="ARBA" id="ARBA00023163"/>
    </source>
</evidence>
<dbReference type="Gene3D" id="2.60.120.280">
    <property type="entry name" value="Regulatory protein AraC"/>
    <property type="match status" value="1"/>
</dbReference>
<organism evidence="5 6">
    <name type="scientific">Neobacillus kokaensis</name>
    <dbReference type="NCBI Taxonomy" id="2759023"/>
    <lineage>
        <taxon>Bacteria</taxon>
        <taxon>Bacillati</taxon>
        <taxon>Bacillota</taxon>
        <taxon>Bacilli</taxon>
        <taxon>Bacillales</taxon>
        <taxon>Bacillaceae</taxon>
        <taxon>Neobacillus</taxon>
    </lineage>
</organism>
<dbReference type="InterPro" id="IPR009057">
    <property type="entry name" value="Homeodomain-like_sf"/>
</dbReference>
<dbReference type="InterPro" id="IPR037923">
    <property type="entry name" value="HTH-like"/>
</dbReference>
<evidence type="ECO:0000313" key="5">
    <source>
        <dbReference type="EMBL" id="GHH97815.1"/>
    </source>
</evidence>
<dbReference type="PROSITE" id="PS01124">
    <property type="entry name" value="HTH_ARAC_FAMILY_2"/>
    <property type="match status" value="1"/>
</dbReference>
<name>A0ABQ3N1R9_9BACI</name>
<dbReference type="EMBL" id="BNDS01000004">
    <property type="protein sequence ID" value="GHH97815.1"/>
    <property type="molecule type" value="Genomic_DNA"/>
</dbReference>